<evidence type="ECO:0000313" key="6">
    <source>
        <dbReference type="EMBL" id="KAK9712275.1"/>
    </source>
</evidence>
<dbReference type="PANTHER" id="PTHR22840">
    <property type="entry name" value="WD REPEAT-CONTAINING PROTEIN 36"/>
    <property type="match status" value="1"/>
</dbReference>
<sequence length="904" mass="101659">MTQVDLSLKKRKTGDKKPKLTAAPRIFQPFRAIGYITNDLPFCIQTRGQAFFLTTSIGNTFQIYDMTKMNLLFVGPQTEEPISAITSHGDYTYAACKNEIIAYKRSKETFRFGSEERDTIFSLSVFGEYLIALSEDNFVQLWRHDNGELYTEIEFDPQHFKVSAMVHPSTYLNKVLLASLQGTMQIWNIRTRKQIYEFKSFGSPVTSLTQSPVIDVVAVGLLDGTIILHNIKKDQRIMTLKQEGKVTSVSFRTDEQHIMATANMYGDIALWDLDKKKLVHIMKGAHDGLIPSIQFLNGQPILVSSGADNSVKQWIFDSLDGLPRLLKSRSGHHGPPTMIRYYGKDGKTLLSAARDRSLRSFSTVRDSQSVELSQGSLSKKSKMLNLKIDELKLPQITCFSACNAKEKDWDNILTCHMNDTKSRTWSFQRKAIGNHLIGTPDDSSFKVAAISACGNFGLLGTNTGRVEMFNMQSGLHRKTFAGADGHTKAVTGIATDALNRIVVTGSLDGMVKIWDFTTAAVLHTVKLDAPITSVMLHHDSDLVGVVCDDLSIRVIDVDTQKIVREFWGHRNRITDIAFSPDGRWIVSASLDGSVRTWDLPTGHLVDLFTVEHIVTSLSFSPSGDFLATSHVDNVGIFLWANRMQFSNISLRSITDEDSVAIAMPTSSGMDEDEDDEDIYLNVANGADNAEIGTPEQLTESMITMSSLPRSKWQNLLNLDVIKKRNKPKEAPKAPEKAPFFLPTLPGVESKFTTPAKENPEDADQSRVVQMGIIRPETEFVRLLKQGHDNNGDFEEFFEYIKTLNPSGIDFELRSLSLENEFMEILYFLEAMENRLKSRKDFELVQAYLNVFMKIHGDIIVSNPGEFTPVLERLLGEHRQEWERVEGLLHYSLCLIDFIRNVNIS</sequence>
<feature type="domain" description="WDR36/Utp21 N-terminal" evidence="5">
    <location>
        <begin position="54"/>
        <end position="317"/>
    </location>
</feature>
<dbReference type="SUPFAM" id="SSF50978">
    <property type="entry name" value="WD40 repeat-like"/>
    <property type="match status" value="2"/>
</dbReference>
<dbReference type="InterPro" id="IPR059157">
    <property type="entry name" value="WDR36-Utp21_N"/>
</dbReference>
<reference evidence="6 7" key="1">
    <citation type="submission" date="2023-04" db="EMBL/GenBank/DDBJ databases">
        <title>Genome of Basidiobolus ranarum AG-B5.</title>
        <authorList>
            <person name="Stajich J.E."/>
            <person name="Carter-House D."/>
            <person name="Gryganskyi A."/>
        </authorList>
    </citation>
    <scope>NUCLEOTIDE SEQUENCE [LARGE SCALE GENOMIC DNA]</scope>
    <source>
        <strain evidence="6 7">AG-B5</strain>
    </source>
</reference>
<accession>A0ABR2W1B1</accession>
<evidence type="ECO:0000313" key="7">
    <source>
        <dbReference type="Proteomes" id="UP001479436"/>
    </source>
</evidence>
<feature type="repeat" description="WD" evidence="3">
    <location>
        <begin position="483"/>
        <end position="524"/>
    </location>
</feature>
<dbReference type="Gene3D" id="2.130.10.10">
    <property type="entry name" value="YVTN repeat-like/Quinoprotein amine dehydrogenase"/>
    <property type="match status" value="2"/>
</dbReference>
<dbReference type="PANTHER" id="PTHR22840:SF12">
    <property type="entry name" value="WD REPEAT-CONTAINING PROTEIN 36"/>
    <property type="match status" value="1"/>
</dbReference>
<dbReference type="EMBL" id="JASJQH010007225">
    <property type="protein sequence ID" value="KAK9712275.1"/>
    <property type="molecule type" value="Genomic_DNA"/>
</dbReference>
<dbReference type="PROSITE" id="PS00678">
    <property type="entry name" value="WD_REPEATS_1"/>
    <property type="match status" value="2"/>
</dbReference>
<keyword evidence="7" id="KW-1185">Reference proteome</keyword>
<evidence type="ECO:0000259" key="4">
    <source>
        <dbReference type="Pfam" id="PF04192"/>
    </source>
</evidence>
<feature type="domain" description="WDR36/Utp21 C-terminal" evidence="4">
    <location>
        <begin position="695"/>
        <end position="899"/>
    </location>
</feature>
<dbReference type="InterPro" id="IPR001680">
    <property type="entry name" value="WD40_rpt"/>
</dbReference>
<proteinExistence type="predicted"/>
<evidence type="ECO:0000256" key="2">
    <source>
        <dbReference type="ARBA" id="ARBA00022737"/>
    </source>
</evidence>
<evidence type="ECO:0000256" key="3">
    <source>
        <dbReference type="PROSITE-ProRule" id="PRU00221"/>
    </source>
</evidence>
<comment type="caution">
    <text evidence="6">The sequence shown here is derived from an EMBL/GenBank/DDBJ whole genome shotgun (WGS) entry which is preliminary data.</text>
</comment>
<dbReference type="InterPro" id="IPR007319">
    <property type="entry name" value="WDR36/Utp21_C"/>
</dbReference>
<gene>
    <name evidence="6" type="primary">UTP21</name>
    <name evidence="6" type="ORF">K7432_007232</name>
</gene>
<feature type="repeat" description="WD" evidence="3">
    <location>
        <begin position="566"/>
        <end position="607"/>
    </location>
</feature>
<dbReference type="SMART" id="SM00320">
    <property type="entry name" value="WD40"/>
    <property type="match status" value="9"/>
</dbReference>
<keyword evidence="2" id="KW-0677">Repeat</keyword>
<dbReference type="PROSITE" id="PS50082">
    <property type="entry name" value="WD_REPEATS_2"/>
    <property type="match status" value="3"/>
</dbReference>
<dbReference type="Pfam" id="PF04192">
    <property type="entry name" value="Utp21"/>
    <property type="match status" value="1"/>
</dbReference>
<evidence type="ECO:0000256" key="1">
    <source>
        <dbReference type="ARBA" id="ARBA00022574"/>
    </source>
</evidence>
<dbReference type="Pfam" id="PF25171">
    <property type="entry name" value="Beta-prop_WDR36-Utp21_1st"/>
    <property type="match status" value="1"/>
</dbReference>
<evidence type="ECO:0000259" key="5">
    <source>
        <dbReference type="Pfam" id="PF25171"/>
    </source>
</evidence>
<name>A0ABR2W1B1_9FUNG</name>
<organism evidence="6 7">
    <name type="scientific">Basidiobolus ranarum</name>
    <dbReference type="NCBI Taxonomy" id="34480"/>
    <lineage>
        <taxon>Eukaryota</taxon>
        <taxon>Fungi</taxon>
        <taxon>Fungi incertae sedis</taxon>
        <taxon>Zoopagomycota</taxon>
        <taxon>Entomophthoromycotina</taxon>
        <taxon>Basidiobolomycetes</taxon>
        <taxon>Basidiobolales</taxon>
        <taxon>Basidiobolaceae</taxon>
        <taxon>Basidiobolus</taxon>
    </lineage>
</organism>
<dbReference type="InterPro" id="IPR019775">
    <property type="entry name" value="WD40_repeat_CS"/>
</dbReference>
<dbReference type="Pfam" id="PF25168">
    <property type="entry name" value="Beta-prop_WDR36-Utp21_2nd"/>
    <property type="match status" value="1"/>
</dbReference>
<dbReference type="PROSITE" id="PS50294">
    <property type="entry name" value="WD_REPEATS_REGION"/>
    <property type="match status" value="2"/>
</dbReference>
<keyword evidence="1 3" id="KW-0853">WD repeat</keyword>
<feature type="repeat" description="WD" evidence="3">
    <location>
        <begin position="283"/>
        <end position="314"/>
    </location>
</feature>
<dbReference type="Proteomes" id="UP001479436">
    <property type="component" value="Unassembled WGS sequence"/>
</dbReference>
<protein>
    <submittedName>
        <fullName evidence="6">rRNA-processing protein utp21</fullName>
    </submittedName>
</protein>
<dbReference type="InterPro" id="IPR015943">
    <property type="entry name" value="WD40/YVTN_repeat-like_dom_sf"/>
</dbReference>
<dbReference type="InterPro" id="IPR036322">
    <property type="entry name" value="WD40_repeat_dom_sf"/>
</dbReference>
<dbReference type="CDD" id="cd00200">
    <property type="entry name" value="WD40"/>
    <property type="match status" value="1"/>
</dbReference>